<feature type="domain" description="Conserved oligomeric complex COG6 N-terminal" evidence="12">
    <location>
        <begin position="53"/>
        <end position="160"/>
    </location>
</feature>
<evidence type="ECO:0000256" key="8">
    <source>
        <dbReference type="ARBA" id="ARBA00031348"/>
    </source>
</evidence>
<evidence type="ECO:0000313" key="14">
    <source>
        <dbReference type="EMBL" id="PFH55026.1"/>
    </source>
</evidence>
<keyword evidence="6 10" id="KW-0333">Golgi apparatus</keyword>
<evidence type="ECO:0000256" key="5">
    <source>
        <dbReference type="ARBA" id="ARBA00022927"/>
    </source>
</evidence>
<dbReference type="PANTHER" id="PTHR21506:SF0">
    <property type="entry name" value="CONSERVED OLIGOMERIC GOLGI COMPLEX SUBUNIT 6"/>
    <property type="match status" value="1"/>
</dbReference>
<comment type="caution">
    <text evidence="14">The sequence shown here is derived from an EMBL/GenBank/DDBJ whole genome shotgun (WGS) entry which is preliminary data.</text>
</comment>
<evidence type="ECO:0000313" key="15">
    <source>
        <dbReference type="Proteomes" id="UP000037136"/>
    </source>
</evidence>
<name>A0A2A9P2B9_OPHUN</name>
<comment type="function">
    <text evidence="10">Acts as component of the peripheral membrane COG complex that is involved in intra-Golgi protein trafficking. COG is located at the cis-Golgi, and regulates tethering of retrograde intra-Golgi vesicles and possibly a number of other membrane trafficking events.</text>
</comment>
<comment type="subunit">
    <text evidence="10">Component of the conserved oligomeric Golgi complex.</text>
</comment>
<dbReference type="PANTHER" id="PTHR21506">
    <property type="entry name" value="COMPONENT OF OLIGOMERIC GOLGI COMPLEX 6"/>
    <property type="match status" value="1"/>
</dbReference>
<comment type="subcellular location">
    <subcellularLocation>
        <location evidence="1 10">Golgi apparatus membrane</location>
        <topology evidence="1 10">Peripheral membrane protein</topology>
    </subcellularLocation>
</comment>
<evidence type="ECO:0000256" key="10">
    <source>
        <dbReference type="RuleBase" id="RU365075"/>
    </source>
</evidence>
<comment type="similarity">
    <text evidence="2 10">Belongs to the COG6 family.</text>
</comment>
<sequence>MPDSGLLPSRSQPVVAAARNPHPPLSVQVSNVLSTTISDGGFREALFLVEDRLAGNYLRTKRRLRINILREVIDTNAAILDDFGHVVMQLCQIRSTLTGLNKGFEDMRSQAIVPCLKILPILTDASSLFQKQVRLQQEHKILTALRNHYIMSQEEMAHLTITAKPVDDQFFIALSRAKIINKDCTFLLGFEGQVLGSKRALRTMAERPSLFQQSLELFTEARERYLTDAFLEALAGSESSHEVTATLKPIDLIAHDPTRYVGDMFAWVHSTAVTELEAVDTLFVPASDESTQWIRSDHAIDSRRLLVDTDADAFDAMWTMGYLVDRNVEGISRVLRQRVEHVIHSNEEVTTAYRLVVVIKFYGVTLQKLVGGQSNLLDSIGNLESQALRQFRALVRDNVAHHQMELQHAPSDLGPPVFVHDVLSLLEVILKIYESSVSESHHHDHDISFIISDAFDPCMSACKSIAASLRHPHDTIFVLNCELAAAKIIKKFKFLHKEMNMLQNETSIEAEKLIAYQTRSFRTSSGLDHLLTEPHNINEKALEEASQQLDNFLPSAVMDAMERLDCLLDAELSRFVIQAAAHRFYDDFEQLERSIEQIDKKGVGTDGPRLRTYFPRTLAEIRVLLS</sequence>
<comment type="function">
    <text evidence="9">Acts as a component of the peripheral membrane COG complex that is involved in intra-Golgi protein trafficking. COG is located at the cis-Golgi, and regulates tethering of retrograde intra-Golgi vesicles and possibly a number of other membrane trafficking events.</text>
</comment>
<accession>A0A2A9P2B9</accession>
<feature type="region of interest" description="Disordered" evidence="11">
    <location>
        <begin position="1"/>
        <end position="20"/>
    </location>
</feature>
<dbReference type="GO" id="GO:0000139">
    <property type="term" value="C:Golgi membrane"/>
    <property type="evidence" value="ECO:0007669"/>
    <property type="project" value="UniProtKB-SubCell"/>
</dbReference>
<dbReference type="InterPro" id="IPR048369">
    <property type="entry name" value="COG6_C"/>
</dbReference>
<evidence type="ECO:0000259" key="13">
    <source>
        <dbReference type="Pfam" id="PF20653"/>
    </source>
</evidence>
<dbReference type="InterPro" id="IPR048368">
    <property type="entry name" value="COG6_N"/>
</dbReference>
<evidence type="ECO:0000256" key="4">
    <source>
        <dbReference type="ARBA" id="ARBA00022448"/>
    </source>
</evidence>
<dbReference type="InterPro" id="IPR010490">
    <property type="entry name" value="COG6"/>
</dbReference>
<evidence type="ECO:0000259" key="12">
    <source>
        <dbReference type="Pfam" id="PF06419"/>
    </source>
</evidence>
<dbReference type="GO" id="GO:0006891">
    <property type="term" value="P:intra-Golgi vesicle-mediated transport"/>
    <property type="evidence" value="ECO:0007669"/>
    <property type="project" value="UniProtKB-UniRule"/>
</dbReference>
<evidence type="ECO:0000256" key="3">
    <source>
        <dbReference type="ARBA" id="ARBA00020973"/>
    </source>
</evidence>
<evidence type="ECO:0000256" key="7">
    <source>
        <dbReference type="ARBA" id="ARBA00023136"/>
    </source>
</evidence>
<organism evidence="14 15">
    <name type="scientific">Ophiocordyceps unilateralis</name>
    <name type="common">Zombie-ant fungus</name>
    <name type="synonym">Torrubia unilateralis</name>
    <dbReference type="NCBI Taxonomy" id="268505"/>
    <lineage>
        <taxon>Eukaryota</taxon>
        <taxon>Fungi</taxon>
        <taxon>Dikarya</taxon>
        <taxon>Ascomycota</taxon>
        <taxon>Pezizomycotina</taxon>
        <taxon>Sordariomycetes</taxon>
        <taxon>Hypocreomycetidae</taxon>
        <taxon>Hypocreales</taxon>
        <taxon>Ophiocordycipitaceae</taxon>
        <taxon>Ophiocordyceps</taxon>
    </lineage>
</organism>
<dbReference type="Pfam" id="PF20653">
    <property type="entry name" value="COG6_C"/>
    <property type="match status" value="1"/>
</dbReference>
<dbReference type="OrthoDB" id="272987at2759"/>
<keyword evidence="15" id="KW-1185">Reference proteome</keyword>
<evidence type="ECO:0000256" key="11">
    <source>
        <dbReference type="SAM" id="MobiDB-lite"/>
    </source>
</evidence>
<feature type="domain" description="Conserved Oligomeric Golgi complex subunit 6 C-terminal" evidence="13">
    <location>
        <begin position="198"/>
        <end position="625"/>
    </location>
</feature>
<keyword evidence="4 10" id="KW-0813">Transport</keyword>
<dbReference type="STRING" id="268505.A0A2A9P2B9"/>
<dbReference type="Pfam" id="PF06419">
    <property type="entry name" value="COG6_N"/>
    <property type="match status" value="1"/>
</dbReference>
<gene>
    <name evidence="14" type="ORF">XA68_11015</name>
</gene>
<proteinExistence type="inferred from homology"/>
<evidence type="ECO:0000256" key="2">
    <source>
        <dbReference type="ARBA" id="ARBA00011023"/>
    </source>
</evidence>
<protein>
    <recommendedName>
        <fullName evidence="3 10">Conserved oligomeric Golgi complex subunit 6</fullName>
        <shortName evidence="10">COG complex subunit 6</shortName>
    </recommendedName>
    <alternativeName>
        <fullName evidence="8 10">Component of oligomeric Golgi complex 6</fullName>
    </alternativeName>
</protein>
<keyword evidence="7 10" id="KW-0472">Membrane</keyword>
<dbReference type="SMART" id="SM01087">
    <property type="entry name" value="COG6"/>
    <property type="match status" value="1"/>
</dbReference>
<dbReference type="GO" id="GO:0017119">
    <property type="term" value="C:Golgi transport complex"/>
    <property type="evidence" value="ECO:0007669"/>
    <property type="project" value="UniProtKB-UniRule"/>
</dbReference>
<evidence type="ECO:0000256" key="6">
    <source>
        <dbReference type="ARBA" id="ARBA00023034"/>
    </source>
</evidence>
<dbReference type="Proteomes" id="UP000037136">
    <property type="component" value="Unassembled WGS sequence"/>
</dbReference>
<dbReference type="GO" id="GO:0015031">
    <property type="term" value="P:protein transport"/>
    <property type="evidence" value="ECO:0007669"/>
    <property type="project" value="UniProtKB-KW"/>
</dbReference>
<dbReference type="EMBL" id="LAZP02001300">
    <property type="protein sequence ID" value="PFH55026.1"/>
    <property type="molecule type" value="Genomic_DNA"/>
</dbReference>
<reference evidence="14 15" key="2">
    <citation type="journal article" date="2017" name="Sci. Rep.">
        <title>Ant-infecting Ophiocordyceps genomes reveal a high diversity of potential behavioral manipulation genes and a possible major role for enterotoxins.</title>
        <authorList>
            <person name="de Bekker C."/>
            <person name="Ohm R.A."/>
            <person name="Evans H.C."/>
            <person name="Brachmann A."/>
            <person name="Hughes D.P."/>
        </authorList>
    </citation>
    <scope>NUCLEOTIDE SEQUENCE [LARGE SCALE GENOMIC DNA]</scope>
    <source>
        <strain evidence="14 15">SC16a</strain>
    </source>
</reference>
<evidence type="ECO:0000256" key="9">
    <source>
        <dbReference type="ARBA" id="ARBA00043873"/>
    </source>
</evidence>
<dbReference type="AlphaFoldDB" id="A0A2A9P2B9"/>
<keyword evidence="5 10" id="KW-0653">Protein transport</keyword>
<reference evidence="14 15" key="1">
    <citation type="journal article" date="2015" name="BMC Genomics">
        <title>Gene expression during zombie ant biting behavior reflects the complexity underlying fungal parasitic behavioral manipulation.</title>
        <authorList>
            <person name="de Bekker C."/>
            <person name="Ohm R.A."/>
            <person name="Loreto R.G."/>
            <person name="Sebastian A."/>
            <person name="Albert I."/>
            <person name="Merrow M."/>
            <person name="Brachmann A."/>
            <person name="Hughes D.P."/>
        </authorList>
    </citation>
    <scope>NUCLEOTIDE SEQUENCE [LARGE SCALE GENOMIC DNA]</scope>
    <source>
        <strain evidence="14 15">SC16a</strain>
    </source>
</reference>
<evidence type="ECO:0000256" key="1">
    <source>
        <dbReference type="ARBA" id="ARBA00004395"/>
    </source>
</evidence>